<proteinExistence type="predicted"/>
<feature type="compositionally biased region" description="Polar residues" evidence="1">
    <location>
        <begin position="127"/>
        <end position="141"/>
    </location>
</feature>
<dbReference type="AlphaFoldDB" id="A0A8S2KUL6"/>
<name>A0A8S2KUL6_9BILA</name>
<accession>A0A8S2KUL6</accession>
<protein>
    <submittedName>
        <fullName evidence="2">Uncharacterized protein</fullName>
    </submittedName>
</protein>
<dbReference type="Proteomes" id="UP000681720">
    <property type="component" value="Unassembled WGS sequence"/>
</dbReference>
<dbReference type="Proteomes" id="UP000676336">
    <property type="component" value="Unassembled WGS sequence"/>
</dbReference>
<dbReference type="EMBL" id="CAJOBI010001245">
    <property type="protein sequence ID" value="CAF3871303.1"/>
    <property type="molecule type" value="Genomic_DNA"/>
</dbReference>
<evidence type="ECO:0000256" key="1">
    <source>
        <dbReference type="SAM" id="MobiDB-lite"/>
    </source>
</evidence>
<feature type="compositionally biased region" description="Low complexity" evidence="1">
    <location>
        <begin position="158"/>
        <end position="177"/>
    </location>
</feature>
<organism evidence="2 4">
    <name type="scientific">Rotaria magnacalcarata</name>
    <dbReference type="NCBI Taxonomy" id="392030"/>
    <lineage>
        <taxon>Eukaryota</taxon>
        <taxon>Metazoa</taxon>
        <taxon>Spiralia</taxon>
        <taxon>Gnathifera</taxon>
        <taxon>Rotifera</taxon>
        <taxon>Eurotatoria</taxon>
        <taxon>Bdelloidea</taxon>
        <taxon>Philodinida</taxon>
        <taxon>Philodinidae</taxon>
        <taxon>Rotaria</taxon>
    </lineage>
</organism>
<sequence length="213" mass="24020">MDNERADDSEVDLKIIQRSASMDSLEQNEPIVRNLHVVGGSHKWMNTNNNNARVEKTSIADDNEDSIDQRTYSIANKNHTEIEEDENLSISSQTDLSLNHYDVQLQVNNGQPERAVRYGVFSTQLPRDQNTYKINQHSQTIEPEMDMDSRDGDRDRNNNGYLRQNNGNTHSNNNSDGSSRRNQRTNGSSGSGSDGNADRNGSNPNRNNNNGRK</sequence>
<evidence type="ECO:0000313" key="2">
    <source>
        <dbReference type="EMBL" id="CAF3871303.1"/>
    </source>
</evidence>
<feature type="compositionally biased region" description="Low complexity" evidence="1">
    <location>
        <begin position="194"/>
        <end position="213"/>
    </location>
</feature>
<feature type="compositionally biased region" description="Basic and acidic residues" evidence="1">
    <location>
        <begin position="147"/>
        <end position="157"/>
    </location>
</feature>
<evidence type="ECO:0000313" key="3">
    <source>
        <dbReference type="EMBL" id="CAF3952035.1"/>
    </source>
</evidence>
<reference evidence="2" key="1">
    <citation type="submission" date="2021-02" db="EMBL/GenBank/DDBJ databases">
        <authorList>
            <person name="Nowell W R."/>
        </authorList>
    </citation>
    <scope>NUCLEOTIDE SEQUENCE</scope>
</reference>
<feature type="region of interest" description="Disordered" evidence="1">
    <location>
        <begin position="127"/>
        <end position="213"/>
    </location>
</feature>
<dbReference type="EMBL" id="CAJOBJ010003068">
    <property type="protein sequence ID" value="CAF3952035.1"/>
    <property type="molecule type" value="Genomic_DNA"/>
</dbReference>
<comment type="caution">
    <text evidence="2">The sequence shown here is derived from an EMBL/GenBank/DDBJ whole genome shotgun (WGS) entry which is preliminary data.</text>
</comment>
<evidence type="ECO:0000313" key="4">
    <source>
        <dbReference type="Proteomes" id="UP000676336"/>
    </source>
</evidence>
<gene>
    <name evidence="3" type="ORF">GIL414_LOCUS9141</name>
    <name evidence="2" type="ORF">SMN809_LOCUS5105</name>
</gene>